<dbReference type="InterPro" id="IPR006162">
    <property type="entry name" value="Ppantetheine_attach_site"/>
</dbReference>
<dbReference type="SMART" id="SM00827">
    <property type="entry name" value="PKS_AT"/>
    <property type="match status" value="1"/>
</dbReference>
<feature type="region of interest" description="N-terminal hotdog fold" evidence="7">
    <location>
        <begin position="876"/>
        <end position="994"/>
    </location>
</feature>
<dbReference type="PROSITE" id="PS52004">
    <property type="entry name" value="KS3_2"/>
    <property type="match status" value="1"/>
</dbReference>
<dbReference type="Gene3D" id="3.10.129.110">
    <property type="entry name" value="Polyketide synthase dehydratase"/>
    <property type="match status" value="1"/>
</dbReference>
<dbReference type="InterPro" id="IPR020841">
    <property type="entry name" value="PKS_Beta-ketoAc_synthase_dom"/>
</dbReference>
<dbReference type="InterPro" id="IPR057326">
    <property type="entry name" value="KR_dom"/>
</dbReference>
<dbReference type="SUPFAM" id="SSF47336">
    <property type="entry name" value="ACP-like"/>
    <property type="match status" value="1"/>
</dbReference>
<dbReference type="InterPro" id="IPR018201">
    <property type="entry name" value="Ketoacyl_synth_AS"/>
</dbReference>
<evidence type="ECO:0000259" key="10">
    <source>
        <dbReference type="PROSITE" id="PS52004"/>
    </source>
</evidence>
<keyword evidence="5" id="KW-0511">Multifunctional enzyme</keyword>
<dbReference type="Gene3D" id="3.40.50.720">
    <property type="entry name" value="NAD(P)-binding Rossmann-like Domain"/>
    <property type="match status" value="1"/>
</dbReference>
<evidence type="ECO:0000259" key="11">
    <source>
        <dbReference type="PROSITE" id="PS52019"/>
    </source>
</evidence>
<keyword evidence="1" id="KW-0596">Phosphopantetheine</keyword>
<dbReference type="Pfam" id="PF00109">
    <property type="entry name" value="ketoacyl-synt"/>
    <property type="match status" value="1"/>
</dbReference>
<dbReference type="InterPro" id="IPR014043">
    <property type="entry name" value="Acyl_transferase_dom"/>
</dbReference>
<name>A0A8K0SMM3_9HYPO</name>
<evidence type="ECO:0000256" key="6">
    <source>
        <dbReference type="ARBA" id="ARBA00038879"/>
    </source>
</evidence>
<dbReference type="GO" id="GO:0050641">
    <property type="term" value="F:6-methylsalicylic acid synthase activity"/>
    <property type="evidence" value="ECO:0007669"/>
    <property type="project" value="UniProtKB-EC"/>
</dbReference>
<evidence type="ECO:0000256" key="7">
    <source>
        <dbReference type="PROSITE-ProRule" id="PRU01363"/>
    </source>
</evidence>
<feature type="active site" description="Proton acceptor; for dehydratase activity" evidence="7">
    <location>
        <position position="908"/>
    </location>
</feature>
<dbReference type="Gene3D" id="3.40.47.10">
    <property type="match status" value="1"/>
</dbReference>
<keyword evidence="2" id="KW-0597">Phosphoprotein</keyword>
<dbReference type="Pfam" id="PF08659">
    <property type="entry name" value="KR"/>
    <property type="match status" value="1"/>
</dbReference>
<dbReference type="CDD" id="cd00833">
    <property type="entry name" value="PKS"/>
    <property type="match status" value="1"/>
</dbReference>
<gene>
    <name evidence="12" type="ORF">B0I35DRAFT_356106</name>
</gene>
<dbReference type="InterPro" id="IPR014030">
    <property type="entry name" value="Ketoacyl_synth_N"/>
</dbReference>
<dbReference type="SUPFAM" id="SSF52151">
    <property type="entry name" value="FabD/lysophospholipase-like"/>
    <property type="match status" value="1"/>
</dbReference>
<dbReference type="EC" id="2.3.1.165" evidence="6"/>
<organism evidence="12 13">
    <name type="scientific">Stachybotrys elegans</name>
    <dbReference type="NCBI Taxonomy" id="80388"/>
    <lineage>
        <taxon>Eukaryota</taxon>
        <taxon>Fungi</taxon>
        <taxon>Dikarya</taxon>
        <taxon>Ascomycota</taxon>
        <taxon>Pezizomycotina</taxon>
        <taxon>Sordariomycetes</taxon>
        <taxon>Hypocreomycetidae</taxon>
        <taxon>Hypocreales</taxon>
        <taxon>Stachybotryaceae</taxon>
        <taxon>Stachybotrys</taxon>
    </lineage>
</organism>
<evidence type="ECO:0000256" key="4">
    <source>
        <dbReference type="ARBA" id="ARBA00023002"/>
    </source>
</evidence>
<comment type="caution">
    <text evidence="12">The sequence shown here is derived from an EMBL/GenBank/DDBJ whole genome shotgun (WGS) entry which is preliminary data.</text>
</comment>
<keyword evidence="4" id="KW-0560">Oxidoreductase</keyword>
<dbReference type="Proteomes" id="UP000813444">
    <property type="component" value="Unassembled WGS sequence"/>
</dbReference>
<dbReference type="InterPro" id="IPR032821">
    <property type="entry name" value="PKS_assoc"/>
</dbReference>
<dbReference type="InterPro" id="IPR036291">
    <property type="entry name" value="NAD(P)-bd_dom_sf"/>
</dbReference>
<dbReference type="OrthoDB" id="329835at2759"/>
<dbReference type="GO" id="GO:0004315">
    <property type="term" value="F:3-oxoacyl-[acyl-carrier-protein] synthase activity"/>
    <property type="evidence" value="ECO:0007669"/>
    <property type="project" value="InterPro"/>
</dbReference>
<evidence type="ECO:0000256" key="2">
    <source>
        <dbReference type="ARBA" id="ARBA00022553"/>
    </source>
</evidence>
<dbReference type="GO" id="GO:0004312">
    <property type="term" value="F:fatty acid synthase activity"/>
    <property type="evidence" value="ECO:0007669"/>
    <property type="project" value="TreeGrafter"/>
</dbReference>
<feature type="domain" description="Carrier" evidence="9">
    <location>
        <begin position="1661"/>
        <end position="1736"/>
    </location>
</feature>
<evidence type="ECO:0000313" key="13">
    <source>
        <dbReference type="Proteomes" id="UP000813444"/>
    </source>
</evidence>
<dbReference type="PROSITE" id="PS52019">
    <property type="entry name" value="PKS_MFAS_DH"/>
    <property type="match status" value="1"/>
</dbReference>
<proteinExistence type="predicted"/>
<dbReference type="GO" id="GO:0006633">
    <property type="term" value="P:fatty acid biosynthetic process"/>
    <property type="evidence" value="ECO:0007669"/>
    <property type="project" value="InterPro"/>
</dbReference>
<feature type="domain" description="Ketosynthase family 3 (KS3)" evidence="10">
    <location>
        <begin position="46"/>
        <end position="473"/>
    </location>
</feature>
<evidence type="ECO:0000256" key="3">
    <source>
        <dbReference type="ARBA" id="ARBA00022679"/>
    </source>
</evidence>
<reference evidence="12" key="1">
    <citation type="journal article" date="2021" name="Nat. Commun.">
        <title>Genetic determinants of endophytism in the Arabidopsis root mycobiome.</title>
        <authorList>
            <person name="Mesny F."/>
            <person name="Miyauchi S."/>
            <person name="Thiergart T."/>
            <person name="Pickel B."/>
            <person name="Atanasova L."/>
            <person name="Karlsson M."/>
            <person name="Huettel B."/>
            <person name="Barry K.W."/>
            <person name="Haridas S."/>
            <person name="Chen C."/>
            <person name="Bauer D."/>
            <person name="Andreopoulos W."/>
            <person name="Pangilinan J."/>
            <person name="LaButti K."/>
            <person name="Riley R."/>
            <person name="Lipzen A."/>
            <person name="Clum A."/>
            <person name="Drula E."/>
            <person name="Henrissat B."/>
            <person name="Kohler A."/>
            <person name="Grigoriev I.V."/>
            <person name="Martin F.M."/>
            <person name="Hacquard S."/>
        </authorList>
    </citation>
    <scope>NUCLEOTIDE SEQUENCE</scope>
    <source>
        <strain evidence="12">MPI-CAGE-CH-0235</strain>
    </source>
</reference>
<feature type="active site" description="Proton donor; for dehydratase activity" evidence="7">
    <location>
        <position position="1073"/>
    </location>
</feature>
<dbReference type="GO" id="GO:0016491">
    <property type="term" value="F:oxidoreductase activity"/>
    <property type="evidence" value="ECO:0007669"/>
    <property type="project" value="UniProtKB-KW"/>
</dbReference>
<dbReference type="EMBL" id="JAGPNK010000010">
    <property type="protein sequence ID" value="KAH7312479.1"/>
    <property type="molecule type" value="Genomic_DNA"/>
</dbReference>
<dbReference type="InterPro" id="IPR020806">
    <property type="entry name" value="PKS_PP-bd"/>
</dbReference>
<dbReference type="Gene3D" id="3.40.366.10">
    <property type="entry name" value="Malonyl-Coenzyme A Acyl Carrier Protein, domain 2"/>
    <property type="match status" value="2"/>
</dbReference>
<evidence type="ECO:0000313" key="12">
    <source>
        <dbReference type="EMBL" id="KAH7312479.1"/>
    </source>
</evidence>
<dbReference type="InterPro" id="IPR014031">
    <property type="entry name" value="Ketoacyl_synth_C"/>
</dbReference>
<dbReference type="SUPFAM" id="SSF53901">
    <property type="entry name" value="Thiolase-like"/>
    <property type="match status" value="1"/>
</dbReference>
<dbReference type="InterPro" id="IPR036736">
    <property type="entry name" value="ACP-like_sf"/>
</dbReference>
<feature type="domain" description="PKS/mFAS DH" evidence="11">
    <location>
        <begin position="876"/>
        <end position="1154"/>
    </location>
</feature>
<feature type="region of interest" description="Disordered" evidence="8">
    <location>
        <begin position="1636"/>
        <end position="1655"/>
    </location>
</feature>
<dbReference type="InterPro" id="IPR016039">
    <property type="entry name" value="Thiolase-like"/>
</dbReference>
<dbReference type="InterPro" id="IPR013968">
    <property type="entry name" value="PKS_KR"/>
</dbReference>
<dbReference type="PANTHER" id="PTHR43775">
    <property type="entry name" value="FATTY ACID SYNTHASE"/>
    <property type="match status" value="1"/>
</dbReference>
<dbReference type="Pfam" id="PF00550">
    <property type="entry name" value="PP-binding"/>
    <property type="match status" value="1"/>
</dbReference>
<dbReference type="Pfam" id="PF02801">
    <property type="entry name" value="Ketoacyl-synt_C"/>
    <property type="match status" value="1"/>
</dbReference>
<dbReference type="Gene3D" id="1.10.1200.10">
    <property type="entry name" value="ACP-like"/>
    <property type="match status" value="1"/>
</dbReference>
<dbReference type="PROSITE" id="PS50075">
    <property type="entry name" value="CARRIER"/>
    <property type="match status" value="1"/>
</dbReference>
<feature type="region of interest" description="C-terminal hotdog fold" evidence="7">
    <location>
        <begin position="1012"/>
        <end position="1154"/>
    </location>
</feature>
<evidence type="ECO:0000256" key="1">
    <source>
        <dbReference type="ARBA" id="ARBA00022450"/>
    </source>
</evidence>
<dbReference type="InterPro" id="IPR001227">
    <property type="entry name" value="Ac_transferase_dom_sf"/>
</dbReference>
<dbReference type="SUPFAM" id="SSF51735">
    <property type="entry name" value="NAD(P)-binding Rossmann-fold domains"/>
    <property type="match status" value="2"/>
</dbReference>
<dbReference type="SMART" id="SM00823">
    <property type="entry name" value="PKS_PP"/>
    <property type="match status" value="1"/>
</dbReference>
<sequence>MANAASLLSPAVSLHAEQSTLESSSPKLTSFTGSFADDDRSFQPPAEDVAIVGVACRTAGGNTSAEQLWQFLLEKKDAAGEVPAWRWEPWLRRDARNAKEIEKTISKGYFIEDLENFDASFFGISPKEAEQMDPHQRLGLELSWEALENAGIDPKSLAGSDTAVYMGMDTDDYSRLLLEDLPNIEAWMGIGTAPHGVPNRISYHLDLMGPSSAVDAACASSLVAVHMGRQAILNRESEVAIVGGVHVLLAPALTRMLGKAGALTPEGICRSFDDAANGYARGEGGAVLVLKRLSSAIRDGDNILATLKGSAIAQDGKTNGIMAPNAKAQELVGHWALSRSGIDPLSVGYVEAHATSTPLGDPTEISAISAVYGSGAGRNPDTPVYVGSIKPNVGHLEAAAGAIGLIKAVLSVKKGELAPQARLNKLNTRVDWPNTGLHVVRETTKWTNPNGPRRAAVCSYGYGGTVSHAIVEEFARSHPETARSDTAEPVILTLSASQEKRLPLQARALAGWLEGAGKDADLRSVANTLAQRRAHHDYRVAIAADGRCDAIEALRSLASGSPVDSPAVSQGRALGAMASSVWVFSGHGAQWAGMGKELMGNPIFLETVSELDDLINKETGFSVADAFRNGTFEASEHVQIVTYVIQIGLSNVLQARGIVPQAIIGHSVGEIAASVVVDEYVTQLKSRGVKTFRVKTDVAFHSPMLDQLAAPLRNALFNSISPRPARIPIYSSSQVDPRSTSLRDIEYWVNNMIKPVLLKSAVTAAAEDGHRIFVEISSHPIVLHSVNETLVELGIDDEDFATISTMKRDAPAMGSLQYAIGKLYTRGAQIDMEALFGHKRLWCPSVPGTPWVHRPYYRQVETGPLGDGATHDVDKHTLLGQRIPVGGTGTVLYTTKLDDKTKPFPGTHPLDGTEIIPAAVYINTFHHATGGRVLSDIQLRVPVSMSDETRKVQIILQGDGLTVASAADTAAGEEEHGSWVSHSSCRWGKLEEKDTQISDKSLNVDVIKARIGTLLPNSFSVDYLTKIGVAGIAFPWQVVEHYGNEKEMIAKVDMDPSVEKLSWDDRSWAPMLDAATSVGSTIFFNDPKLRIVSQIDRVSLYSDEPLPKIGYLYVEEAADAKSPAAHVTVLSEQGKPLAKFQSMRFSEVEGASGVSGSVESLVHRIDWIPPKLSEKPRALDNVVLMSADETLLQIHKRQLASKANKVICARSHTELERPELQEVISKKGSTVVYLPGTVVSLKDVSASTEEFIWEVASLVKVIETKGLAGTCKLFVVTDGVYLGDSATGLAQGALYGLGRIIAAEHPDVWGGLIDTETPGIFPFQAITSVPGLDVMRVVNGEPRRPIMRPLSLDQRHKPGSNKTLLPKPEGTYLMTGGLGDLGLETLSFLVEKGARRIIVVSRRGLPPRKQWPALAQSDAKFGRAVKRIRELEGLGASIYGIALDISAEGAVQRLLDAIDALGVPPVLGVIHGAGVLEDSLLLETTRKSFAYVLAPKVSGALALHEAFPPCSIDFMVLYSSIGQLVGTAGQASYGSGNAFLDGLAVHRRACGDNTVALQFTAWRGLGMATSTDFLTVELQSKGITDISSEEAFRAWMHLDKYDVEGAVVTRCLPVEEGSAVAVPLLEGVAVTKLRAGSAGAEPSSEDSDAGARPTNPQELEKWLNVKIRECIAAVLLIADIDDIDVRMPVSDLGVDSVMTVALRQKLQAVLKVKVPPTLTWNHPTVNHLVPWFKAKFAEA</sequence>
<dbReference type="PROSITE" id="PS00606">
    <property type="entry name" value="KS3_1"/>
    <property type="match status" value="1"/>
</dbReference>
<keyword evidence="13" id="KW-1185">Reference proteome</keyword>
<dbReference type="Gene3D" id="3.30.70.3290">
    <property type="match status" value="1"/>
</dbReference>
<dbReference type="SMART" id="SM00825">
    <property type="entry name" value="PKS_KS"/>
    <property type="match status" value="1"/>
</dbReference>
<evidence type="ECO:0000259" key="9">
    <source>
        <dbReference type="PROSITE" id="PS50075"/>
    </source>
</evidence>
<evidence type="ECO:0000256" key="8">
    <source>
        <dbReference type="SAM" id="MobiDB-lite"/>
    </source>
</evidence>
<dbReference type="PANTHER" id="PTHR43775:SF22">
    <property type="entry name" value="SYNTHASE, PUTATIVE (JCVI)-RELATED"/>
    <property type="match status" value="1"/>
</dbReference>
<dbReference type="InterPro" id="IPR016035">
    <property type="entry name" value="Acyl_Trfase/lysoPLipase"/>
</dbReference>
<dbReference type="InterPro" id="IPR042104">
    <property type="entry name" value="PKS_dehydratase_sf"/>
</dbReference>
<dbReference type="InterPro" id="IPR049900">
    <property type="entry name" value="PKS_mFAS_DH"/>
</dbReference>
<dbReference type="GO" id="GO:0031177">
    <property type="term" value="F:phosphopantetheine binding"/>
    <property type="evidence" value="ECO:0007669"/>
    <property type="project" value="InterPro"/>
</dbReference>
<protein>
    <recommendedName>
        <fullName evidence="6">6-methylsalicylic acid synthase</fullName>
        <ecNumber evidence="6">2.3.1.165</ecNumber>
    </recommendedName>
</protein>
<keyword evidence="3" id="KW-0808">Transferase</keyword>
<dbReference type="InterPro" id="IPR009081">
    <property type="entry name" value="PP-bd_ACP"/>
</dbReference>
<dbReference type="InterPro" id="IPR050091">
    <property type="entry name" value="PKS_NRPS_Biosynth_Enz"/>
</dbReference>
<dbReference type="CDD" id="cd05274">
    <property type="entry name" value="KR_FAS_SDR_x"/>
    <property type="match status" value="1"/>
</dbReference>
<dbReference type="Pfam" id="PF00698">
    <property type="entry name" value="Acyl_transf_1"/>
    <property type="match status" value="2"/>
</dbReference>
<dbReference type="Pfam" id="PF16197">
    <property type="entry name" value="KAsynt_C_assoc"/>
    <property type="match status" value="1"/>
</dbReference>
<accession>A0A8K0SMM3</accession>
<dbReference type="SMART" id="SM00822">
    <property type="entry name" value="PKS_KR"/>
    <property type="match status" value="1"/>
</dbReference>
<dbReference type="InterPro" id="IPR049552">
    <property type="entry name" value="PKS_DH_N"/>
</dbReference>
<dbReference type="GO" id="GO:0044550">
    <property type="term" value="P:secondary metabolite biosynthetic process"/>
    <property type="evidence" value="ECO:0007669"/>
    <property type="project" value="TreeGrafter"/>
</dbReference>
<dbReference type="Pfam" id="PF21089">
    <property type="entry name" value="PKS_DH_N"/>
    <property type="match status" value="1"/>
</dbReference>
<dbReference type="PROSITE" id="PS00012">
    <property type="entry name" value="PHOSPHOPANTETHEINE"/>
    <property type="match status" value="1"/>
</dbReference>
<evidence type="ECO:0000256" key="5">
    <source>
        <dbReference type="ARBA" id="ARBA00023268"/>
    </source>
</evidence>